<dbReference type="EMBL" id="AVOT02001635">
    <property type="protein sequence ID" value="MBW0467623.1"/>
    <property type="molecule type" value="Genomic_DNA"/>
</dbReference>
<gene>
    <name evidence="2" type="ORF">O181_007338</name>
</gene>
<keyword evidence="3" id="KW-1185">Reference proteome</keyword>
<accession>A0A9Q3BM80</accession>
<reference evidence="2" key="1">
    <citation type="submission" date="2021-03" db="EMBL/GenBank/DDBJ databases">
        <title>Draft genome sequence of rust myrtle Austropuccinia psidii MF-1, a brazilian biotype.</title>
        <authorList>
            <person name="Quecine M.C."/>
            <person name="Pachon D.M.R."/>
            <person name="Bonatelli M.L."/>
            <person name="Correr F.H."/>
            <person name="Franceschini L.M."/>
            <person name="Leite T.F."/>
            <person name="Margarido G.R.A."/>
            <person name="Almeida C.A."/>
            <person name="Ferrarezi J.A."/>
            <person name="Labate C.A."/>
        </authorList>
    </citation>
    <scope>NUCLEOTIDE SEQUENCE</scope>
    <source>
        <strain evidence="2">MF-1</strain>
    </source>
</reference>
<dbReference type="Proteomes" id="UP000765509">
    <property type="component" value="Unassembled WGS sequence"/>
</dbReference>
<name>A0A9Q3BM80_9BASI</name>
<evidence type="ECO:0000313" key="2">
    <source>
        <dbReference type="EMBL" id="MBW0467623.1"/>
    </source>
</evidence>
<feature type="compositionally biased region" description="Basic residues" evidence="1">
    <location>
        <begin position="22"/>
        <end position="37"/>
    </location>
</feature>
<evidence type="ECO:0000313" key="3">
    <source>
        <dbReference type="Proteomes" id="UP000765509"/>
    </source>
</evidence>
<protein>
    <submittedName>
        <fullName evidence="2">Uncharacterized protein</fullName>
    </submittedName>
</protein>
<sequence length="146" mass="16359">MKRVHSRNGRSYSVKQDGSGKGRGKTRARPGKPSSRKAHLDDSRVSPHSPRFVPTNFDINYEPELIQGNVFRFEAISNGSHRNISVPVQKLVQCSQEMGVGNIPKPLEGAYELLLTHKEVSGSGEDHRALRKMESIVLRRKGQEDE</sequence>
<feature type="region of interest" description="Disordered" evidence="1">
    <location>
        <begin position="1"/>
        <end position="56"/>
    </location>
</feature>
<evidence type="ECO:0000256" key="1">
    <source>
        <dbReference type="SAM" id="MobiDB-lite"/>
    </source>
</evidence>
<proteinExistence type="predicted"/>
<organism evidence="2 3">
    <name type="scientific">Austropuccinia psidii MF-1</name>
    <dbReference type="NCBI Taxonomy" id="1389203"/>
    <lineage>
        <taxon>Eukaryota</taxon>
        <taxon>Fungi</taxon>
        <taxon>Dikarya</taxon>
        <taxon>Basidiomycota</taxon>
        <taxon>Pucciniomycotina</taxon>
        <taxon>Pucciniomycetes</taxon>
        <taxon>Pucciniales</taxon>
        <taxon>Sphaerophragmiaceae</taxon>
        <taxon>Austropuccinia</taxon>
    </lineage>
</organism>
<comment type="caution">
    <text evidence="2">The sequence shown here is derived from an EMBL/GenBank/DDBJ whole genome shotgun (WGS) entry which is preliminary data.</text>
</comment>
<dbReference type="AlphaFoldDB" id="A0A9Q3BM80"/>